<comment type="caution">
    <text evidence="3">The sequence shown here is derived from an EMBL/GenBank/DDBJ whole genome shotgun (WGS) entry which is preliminary data.</text>
</comment>
<dbReference type="RefSeq" id="WP_147753840.1">
    <property type="nucleotide sequence ID" value="NZ_BPQG01000067.1"/>
</dbReference>
<reference evidence="3 4" key="1">
    <citation type="journal article" date="2021" name="Front. Microbiol.">
        <title>Comprehensive Comparative Genomics and Phenotyping of Methylobacterium Species.</title>
        <authorList>
            <person name="Alessa O."/>
            <person name="Ogura Y."/>
            <person name="Fujitani Y."/>
            <person name="Takami H."/>
            <person name="Hayashi T."/>
            <person name="Sahin N."/>
            <person name="Tani A."/>
        </authorList>
    </citation>
    <scope>NUCLEOTIDE SEQUENCE [LARGE SCALE GENOMIC DNA]</scope>
    <source>
        <strain evidence="3 4">DSM 23679</strain>
    </source>
</reference>
<sequence length="287" mass="29514">MAALERRFAATALLLLGLGQGLGIRAAEAADLAPPPPPAAPPVEVGGGWYLRADFTESVYGRPHDDTRADANDPGMPPLVGLRLSDAAGGGGGVGYRINPWLRVDATIDQRGPARYRAYSSRSNFATGYNVEAAQVSALTGLVNVYADLGTWWGLTPYVGAGIGFSDMGVARGYTQTTCTADSCDGNPGTGPRTAVTRPSRAVASLAWALTGGVSYAVGGGFSVDAAYRYVDFGNAKSGLDAYNGGTRLKDLAANEFRLGLRYDLGGVGSLGGLPNLVGVGNTAYGN</sequence>
<dbReference type="SUPFAM" id="SSF56925">
    <property type="entry name" value="OMPA-like"/>
    <property type="match status" value="1"/>
</dbReference>
<organism evidence="3 4">
    <name type="scientific">Methylobacterium cerastii</name>
    <dbReference type="NCBI Taxonomy" id="932741"/>
    <lineage>
        <taxon>Bacteria</taxon>
        <taxon>Pseudomonadati</taxon>
        <taxon>Pseudomonadota</taxon>
        <taxon>Alphaproteobacteria</taxon>
        <taxon>Hyphomicrobiales</taxon>
        <taxon>Methylobacteriaceae</taxon>
        <taxon>Methylobacterium</taxon>
    </lineage>
</organism>
<evidence type="ECO:0000313" key="4">
    <source>
        <dbReference type="Proteomes" id="UP001055117"/>
    </source>
</evidence>
<dbReference type="Gene3D" id="2.40.160.20">
    <property type="match status" value="1"/>
</dbReference>
<dbReference type="InterPro" id="IPR011250">
    <property type="entry name" value="OMP/PagP_B-barrel"/>
</dbReference>
<evidence type="ECO:0000259" key="2">
    <source>
        <dbReference type="Pfam" id="PF13505"/>
    </source>
</evidence>
<gene>
    <name evidence="3" type="ORF">AFCDBAGC_3975</name>
</gene>
<dbReference type="Proteomes" id="UP001055117">
    <property type="component" value="Unassembled WGS sequence"/>
</dbReference>
<dbReference type="Pfam" id="PF13505">
    <property type="entry name" value="OMP_b-brl"/>
    <property type="match status" value="1"/>
</dbReference>
<feature type="domain" description="Outer membrane protein beta-barrel" evidence="2">
    <location>
        <begin position="47"/>
        <end position="263"/>
    </location>
</feature>
<dbReference type="EMBL" id="BPQG01000067">
    <property type="protein sequence ID" value="GJD46095.1"/>
    <property type="molecule type" value="Genomic_DNA"/>
</dbReference>
<keyword evidence="1" id="KW-0732">Signal</keyword>
<evidence type="ECO:0000256" key="1">
    <source>
        <dbReference type="ARBA" id="ARBA00022729"/>
    </source>
</evidence>
<evidence type="ECO:0000313" key="3">
    <source>
        <dbReference type="EMBL" id="GJD46095.1"/>
    </source>
</evidence>
<name>A0ABQ4QLG7_9HYPH</name>
<proteinExistence type="predicted"/>
<dbReference type="InterPro" id="IPR027385">
    <property type="entry name" value="Beta-barrel_OMP"/>
</dbReference>
<keyword evidence="4" id="KW-1185">Reference proteome</keyword>
<accession>A0ABQ4QLG7</accession>
<protein>
    <recommendedName>
        <fullName evidence="2">Outer membrane protein beta-barrel domain-containing protein</fullName>
    </recommendedName>
</protein>